<evidence type="ECO:0000256" key="3">
    <source>
        <dbReference type="ARBA" id="ARBA00023125"/>
    </source>
</evidence>
<evidence type="ECO:0000256" key="1">
    <source>
        <dbReference type="ARBA" id="ARBA00004123"/>
    </source>
</evidence>
<keyword evidence="5" id="KW-0539">Nucleus</keyword>
<accession>A0A5C7IAH4</accession>
<dbReference type="GO" id="GO:0003677">
    <property type="term" value="F:DNA binding"/>
    <property type="evidence" value="ECO:0007669"/>
    <property type="project" value="UniProtKB-KW"/>
</dbReference>
<keyword evidence="4" id="KW-0804">Transcription</keyword>
<dbReference type="EMBL" id="VAHF01000003">
    <property type="protein sequence ID" value="TXG66138.1"/>
    <property type="molecule type" value="Genomic_DNA"/>
</dbReference>
<feature type="region of interest" description="Disordered" evidence="7">
    <location>
        <begin position="351"/>
        <end position="387"/>
    </location>
</feature>
<keyword evidence="9" id="KW-1185">Reference proteome</keyword>
<reference evidence="9" key="1">
    <citation type="journal article" date="2019" name="Gigascience">
        <title>De novo genome assembly of the endangered Acer yangbiense, a plant species with extremely small populations endemic to Yunnan Province, China.</title>
        <authorList>
            <person name="Yang J."/>
            <person name="Wariss H.M."/>
            <person name="Tao L."/>
            <person name="Zhang R."/>
            <person name="Yun Q."/>
            <person name="Hollingsworth P."/>
            <person name="Dao Z."/>
            <person name="Luo G."/>
            <person name="Guo H."/>
            <person name="Ma Y."/>
            <person name="Sun W."/>
        </authorList>
    </citation>
    <scope>NUCLEOTIDE SEQUENCE [LARGE SCALE GENOMIC DNA]</scope>
    <source>
        <strain evidence="9">cv. Malutang</strain>
    </source>
</reference>
<dbReference type="Pfam" id="PF03754">
    <property type="entry name" value="At2g31720-like"/>
    <property type="match status" value="1"/>
</dbReference>
<dbReference type="OrthoDB" id="1699758at2759"/>
<evidence type="ECO:0008006" key="10">
    <source>
        <dbReference type="Google" id="ProtNLM"/>
    </source>
</evidence>
<evidence type="ECO:0000256" key="2">
    <source>
        <dbReference type="ARBA" id="ARBA00023015"/>
    </source>
</evidence>
<organism evidence="8 9">
    <name type="scientific">Acer yangbiense</name>
    <dbReference type="NCBI Taxonomy" id="1000413"/>
    <lineage>
        <taxon>Eukaryota</taxon>
        <taxon>Viridiplantae</taxon>
        <taxon>Streptophyta</taxon>
        <taxon>Embryophyta</taxon>
        <taxon>Tracheophyta</taxon>
        <taxon>Spermatophyta</taxon>
        <taxon>Magnoliopsida</taxon>
        <taxon>eudicotyledons</taxon>
        <taxon>Gunneridae</taxon>
        <taxon>Pentapetalae</taxon>
        <taxon>rosids</taxon>
        <taxon>malvids</taxon>
        <taxon>Sapindales</taxon>
        <taxon>Sapindaceae</taxon>
        <taxon>Hippocastanoideae</taxon>
        <taxon>Acereae</taxon>
        <taxon>Acer</taxon>
    </lineage>
</organism>
<dbReference type="GO" id="GO:0005634">
    <property type="term" value="C:nucleus"/>
    <property type="evidence" value="ECO:0007669"/>
    <property type="project" value="UniProtKB-SubCell"/>
</dbReference>
<evidence type="ECO:0000256" key="4">
    <source>
        <dbReference type="ARBA" id="ARBA00023163"/>
    </source>
</evidence>
<dbReference type="PANTHER" id="PTHR31541:SF25">
    <property type="entry name" value="GAMMA-GLIADIN B"/>
    <property type="match status" value="1"/>
</dbReference>
<protein>
    <recommendedName>
        <fullName evidence="10">TF-B3 domain-containing protein</fullName>
    </recommendedName>
</protein>
<comment type="subcellular location">
    <subcellularLocation>
        <location evidence="1">Nucleus</location>
    </subcellularLocation>
</comment>
<dbReference type="Gene3D" id="2.40.330.10">
    <property type="entry name" value="DNA-binding pseudobarrel domain"/>
    <property type="match status" value="1"/>
</dbReference>
<gene>
    <name evidence="8" type="ORF">EZV62_007413</name>
</gene>
<sequence>MDREENKERKRTMEKISIRDVVQDVNNPPIDKSFEELEEDVARRASDDAEASSLLKESIVYGFVSQRFRDIKSERLMKLKKEEKKEKEKEEEEEKDKSMNMKKRKEVDFFVPKKKRFTKCNNNSNEEKGTVEIIKNPKSYNNNNKDQKGTMGVKNKKLKKTINCARKNMIGLEQAPDIPIKMRKYIEDVLGGSDIKLFIMKQIFLADLEPHNNRISIPNNQVRDHSVLTEEEKEFIKINIDDNEKKKKEQNKPGLMVTLVEPEPTMEEHVQYLKTWNMNSTAYVLTHKWNSVVERHEDVLKVGKIVQLWSFRRRQQQQQQQSNRVLVKIKTPLLQTNLSFALVVVDEKKGDGASTSGCGGGGGDHNHHMIKTTSSPESAVTDQGAKD</sequence>
<dbReference type="InterPro" id="IPR005508">
    <property type="entry name" value="At2g31720-like"/>
</dbReference>
<comment type="caution">
    <text evidence="8">The sequence shown here is derived from an EMBL/GenBank/DDBJ whole genome shotgun (WGS) entry which is preliminary data.</text>
</comment>
<proteinExistence type="predicted"/>
<dbReference type="SUPFAM" id="SSF101936">
    <property type="entry name" value="DNA-binding pseudobarrel domain"/>
    <property type="match status" value="1"/>
</dbReference>
<keyword evidence="3" id="KW-0238">DNA-binding</keyword>
<evidence type="ECO:0000256" key="7">
    <source>
        <dbReference type="SAM" id="MobiDB-lite"/>
    </source>
</evidence>
<dbReference type="AlphaFoldDB" id="A0A5C7IAH4"/>
<feature type="coiled-coil region" evidence="6">
    <location>
        <begin position="69"/>
        <end position="104"/>
    </location>
</feature>
<evidence type="ECO:0000256" key="6">
    <source>
        <dbReference type="SAM" id="Coils"/>
    </source>
</evidence>
<dbReference type="InterPro" id="IPR015300">
    <property type="entry name" value="DNA-bd_pseudobarrel_sf"/>
</dbReference>
<keyword evidence="6" id="KW-0175">Coiled coil</keyword>
<dbReference type="Proteomes" id="UP000323000">
    <property type="component" value="Chromosome 3"/>
</dbReference>
<keyword evidence="2" id="KW-0805">Transcription regulation</keyword>
<evidence type="ECO:0000313" key="8">
    <source>
        <dbReference type="EMBL" id="TXG66138.1"/>
    </source>
</evidence>
<dbReference type="PANTHER" id="PTHR31541">
    <property type="entry name" value="B3 DOMAIN PLANT PROTEIN-RELATED"/>
    <property type="match status" value="1"/>
</dbReference>
<feature type="compositionally biased region" description="Polar residues" evidence="7">
    <location>
        <begin position="371"/>
        <end position="381"/>
    </location>
</feature>
<evidence type="ECO:0000313" key="9">
    <source>
        <dbReference type="Proteomes" id="UP000323000"/>
    </source>
</evidence>
<evidence type="ECO:0000256" key="5">
    <source>
        <dbReference type="ARBA" id="ARBA00023242"/>
    </source>
</evidence>
<name>A0A5C7IAH4_9ROSI</name>